<dbReference type="InterPro" id="IPR018365">
    <property type="entry name" value="Cell_cycle_FtsW-rel_CS"/>
</dbReference>
<dbReference type="HAMAP" id="MF_02079">
    <property type="entry name" value="PGT_RodA"/>
    <property type="match status" value="1"/>
</dbReference>
<comment type="function">
    <text evidence="11">Peptidoglycan polymerase that is essential for cell wall elongation.</text>
</comment>
<dbReference type="InterPro" id="IPR001182">
    <property type="entry name" value="FtsW/RodA"/>
</dbReference>
<organism evidence="12 13">
    <name type="scientific">Gilvimarinus algae</name>
    <dbReference type="NCBI Taxonomy" id="3058037"/>
    <lineage>
        <taxon>Bacteria</taxon>
        <taxon>Pseudomonadati</taxon>
        <taxon>Pseudomonadota</taxon>
        <taxon>Gammaproteobacteria</taxon>
        <taxon>Cellvibrionales</taxon>
        <taxon>Cellvibrionaceae</taxon>
        <taxon>Gilvimarinus</taxon>
    </lineage>
</organism>
<evidence type="ECO:0000313" key="12">
    <source>
        <dbReference type="EMBL" id="MDO3383537.1"/>
    </source>
</evidence>
<keyword evidence="7 11" id="KW-0573">Peptidoglycan synthesis</keyword>
<feature type="transmembrane region" description="Helical" evidence="11">
    <location>
        <begin position="64"/>
        <end position="84"/>
    </location>
</feature>
<dbReference type="InterPro" id="IPR011923">
    <property type="entry name" value="RodA/MrdB"/>
</dbReference>
<evidence type="ECO:0000256" key="8">
    <source>
        <dbReference type="ARBA" id="ARBA00022989"/>
    </source>
</evidence>
<protein>
    <recommendedName>
        <fullName evidence="11">Peptidoglycan glycosyltransferase MrdB</fullName>
        <shortName evidence="11">PGT</shortName>
        <ecNumber evidence="11">2.4.99.28</ecNumber>
    </recommendedName>
    <alternativeName>
        <fullName evidence="11">Cell elongation protein RodA</fullName>
    </alternativeName>
    <alternativeName>
        <fullName evidence="11">Cell wall polymerase</fullName>
    </alternativeName>
    <alternativeName>
        <fullName evidence="11">Peptidoglycan polymerase</fullName>
        <shortName evidence="11">PG polymerase</shortName>
    </alternativeName>
</protein>
<keyword evidence="5 11" id="KW-0812">Transmembrane</keyword>
<keyword evidence="9 11" id="KW-0472">Membrane</keyword>
<feature type="transmembrane region" description="Helical" evidence="11">
    <location>
        <begin position="177"/>
        <end position="210"/>
    </location>
</feature>
<comment type="similarity">
    <text evidence="11">Belongs to the SEDS family. MrdB/RodA subfamily.</text>
</comment>
<feature type="transmembrane region" description="Helical" evidence="11">
    <location>
        <begin position="286"/>
        <end position="307"/>
    </location>
</feature>
<comment type="caution">
    <text evidence="12">The sequence shown here is derived from an EMBL/GenBank/DDBJ whole genome shotgun (WGS) entry which is preliminary data.</text>
</comment>
<keyword evidence="11" id="KW-0997">Cell inner membrane</keyword>
<comment type="pathway">
    <text evidence="11">Cell wall biogenesis; peptidoglycan biosynthesis.</text>
</comment>
<keyword evidence="2 11" id="KW-1003">Cell membrane</keyword>
<feature type="transmembrane region" description="Helical" evidence="11">
    <location>
        <begin position="153"/>
        <end position="170"/>
    </location>
</feature>
<proteinExistence type="inferred from homology"/>
<feature type="transmembrane region" description="Helical" evidence="11">
    <location>
        <begin position="352"/>
        <end position="374"/>
    </location>
</feature>
<dbReference type="PANTHER" id="PTHR30474">
    <property type="entry name" value="CELL CYCLE PROTEIN"/>
    <property type="match status" value="1"/>
</dbReference>
<evidence type="ECO:0000256" key="4">
    <source>
        <dbReference type="ARBA" id="ARBA00022679"/>
    </source>
</evidence>
<dbReference type="RefSeq" id="WP_302714371.1">
    <property type="nucleotide sequence ID" value="NZ_JAULRT010000062.1"/>
</dbReference>
<keyword evidence="3 11" id="KW-0328">Glycosyltransferase</keyword>
<evidence type="ECO:0000256" key="11">
    <source>
        <dbReference type="HAMAP-Rule" id="MF_02079"/>
    </source>
</evidence>
<keyword evidence="4 11" id="KW-0808">Transferase</keyword>
<evidence type="ECO:0000256" key="2">
    <source>
        <dbReference type="ARBA" id="ARBA00022475"/>
    </source>
</evidence>
<dbReference type="EC" id="2.4.99.28" evidence="11"/>
<dbReference type="Proteomes" id="UP001168380">
    <property type="component" value="Unassembled WGS sequence"/>
</dbReference>
<evidence type="ECO:0000256" key="10">
    <source>
        <dbReference type="ARBA" id="ARBA00023316"/>
    </source>
</evidence>
<comment type="subcellular location">
    <subcellularLocation>
        <location evidence="11">Cell inner membrane</location>
        <topology evidence="11">Multi-pass membrane protein</topology>
    </subcellularLocation>
    <subcellularLocation>
        <location evidence="1">Membrane</location>
        <topology evidence="1">Multi-pass membrane protein</topology>
    </subcellularLocation>
</comment>
<feature type="transmembrane region" description="Helical" evidence="11">
    <location>
        <begin position="90"/>
        <end position="108"/>
    </location>
</feature>
<evidence type="ECO:0000256" key="5">
    <source>
        <dbReference type="ARBA" id="ARBA00022692"/>
    </source>
</evidence>
<evidence type="ECO:0000256" key="9">
    <source>
        <dbReference type="ARBA" id="ARBA00023136"/>
    </source>
</evidence>
<feature type="transmembrane region" description="Helical" evidence="11">
    <location>
        <begin position="129"/>
        <end position="147"/>
    </location>
</feature>
<keyword evidence="6 11" id="KW-0133">Cell shape</keyword>
<evidence type="ECO:0000313" key="13">
    <source>
        <dbReference type="Proteomes" id="UP001168380"/>
    </source>
</evidence>
<evidence type="ECO:0000256" key="7">
    <source>
        <dbReference type="ARBA" id="ARBA00022984"/>
    </source>
</evidence>
<keyword evidence="13" id="KW-1185">Reference proteome</keyword>
<feature type="transmembrane region" description="Helical" evidence="11">
    <location>
        <begin position="32"/>
        <end position="52"/>
    </location>
</feature>
<feature type="transmembrane region" description="Helical" evidence="11">
    <location>
        <begin position="319"/>
        <end position="346"/>
    </location>
</feature>
<name>A0ABT8THG2_9GAMM</name>
<keyword evidence="8 11" id="KW-1133">Transmembrane helix</keyword>
<dbReference type="EMBL" id="JAULRT010000062">
    <property type="protein sequence ID" value="MDO3383537.1"/>
    <property type="molecule type" value="Genomic_DNA"/>
</dbReference>
<dbReference type="NCBIfam" id="TIGR02210">
    <property type="entry name" value="rodA_shape"/>
    <property type="match status" value="1"/>
</dbReference>
<evidence type="ECO:0000256" key="1">
    <source>
        <dbReference type="ARBA" id="ARBA00004141"/>
    </source>
</evidence>
<sequence length="382" mass="42077">MMPNQDFLRRLPESDRALRKRDRLQQRLHLDFWLLLLLLTISAGGLVVLFSASDQSLGTIKRQGVYFVIAFVAMMVVAQVPVHFMRRMAPWAYVVGVGLLLLVVFYGVGAKGAQRWLSIGGFRFQPSEFMKLAMPVAIAAYLGQRHLPPVFKHIFWTLVLVSIPVVLIIEQPDLGTSILVAASGLMVLFFAGLSWRYIFAAIGALLLSLWPLWQFVLHDYQKRRVLTLLNPEDDRLGAGWNIIQSKTAIGSGGVPGKGWLQGTQSHLDFLPEGHTDFIIAVLAEEFGLIGVLILLGLYLLVVLRGLTIALRAQDSFGRLLGASITLTFFVYVFVNIGMVSGLLPVVGVPLPLVSQGGTSIVTLMTGFGILMAIATEPKRVTR</sequence>
<reference evidence="12" key="1">
    <citation type="submission" date="2023-07" db="EMBL/GenBank/DDBJ databases">
        <title>Gilvimarinus algae sp. nov., isolated from the surface of Kelp.</title>
        <authorList>
            <person name="Sun Y.Y."/>
            <person name="Gong Y."/>
            <person name="Du Z.J."/>
        </authorList>
    </citation>
    <scope>NUCLEOTIDE SEQUENCE</scope>
    <source>
        <strain evidence="12">SDUM040014</strain>
    </source>
</reference>
<evidence type="ECO:0000256" key="6">
    <source>
        <dbReference type="ARBA" id="ARBA00022960"/>
    </source>
</evidence>
<dbReference type="Pfam" id="PF01098">
    <property type="entry name" value="FTSW_RODA_SPOVE"/>
    <property type="match status" value="1"/>
</dbReference>
<dbReference type="PROSITE" id="PS00428">
    <property type="entry name" value="FTSW_RODA_SPOVE"/>
    <property type="match status" value="1"/>
</dbReference>
<gene>
    <name evidence="11 12" type="primary">rodA</name>
    <name evidence="11" type="synonym">mrdB</name>
    <name evidence="12" type="ORF">QWI16_15255</name>
</gene>
<dbReference type="PANTHER" id="PTHR30474:SF1">
    <property type="entry name" value="PEPTIDOGLYCAN GLYCOSYLTRANSFERASE MRDB"/>
    <property type="match status" value="1"/>
</dbReference>
<comment type="catalytic activity">
    <reaction evidence="11">
        <text>[GlcNAc-(1-&gt;4)-Mur2Ac(oyl-L-Ala-gamma-D-Glu-L-Lys-D-Ala-D-Ala)](n)-di-trans,octa-cis-undecaprenyl diphosphate + beta-D-GlcNAc-(1-&gt;4)-Mur2Ac(oyl-L-Ala-gamma-D-Glu-L-Lys-D-Ala-D-Ala)-di-trans,octa-cis-undecaprenyl diphosphate = [GlcNAc-(1-&gt;4)-Mur2Ac(oyl-L-Ala-gamma-D-Glu-L-Lys-D-Ala-D-Ala)](n+1)-di-trans,octa-cis-undecaprenyl diphosphate + di-trans,octa-cis-undecaprenyl diphosphate + H(+)</text>
        <dbReference type="Rhea" id="RHEA:23708"/>
        <dbReference type="Rhea" id="RHEA-COMP:9602"/>
        <dbReference type="Rhea" id="RHEA-COMP:9603"/>
        <dbReference type="ChEBI" id="CHEBI:15378"/>
        <dbReference type="ChEBI" id="CHEBI:58405"/>
        <dbReference type="ChEBI" id="CHEBI:60033"/>
        <dbReference type="ChEBI" id="CHEBI:78435"/>
        <dbReference type="EC" id="2.4.99.28"/>
    </reaction>
</comment>
<accession>A0ABT8THG2</accession>
<keyword evidence="10 11" id="KW-0961">Cell wall biogenesis/degradation</keyword>
<evidence type="ECO:0000256" key="3">
    <source>
        <dbReference type="ARBA" id="ARBA00022676"/>
    </source>
</evidence>